<keyword evidence="6 14" id="KW-0349">Heme</keyword>
<dbReference type="GO" id="GO:0020037">
    <property type="term" value="F:heme binding"/>
    <property type="evidence" value="ECO:0007669"/>
    <property type="project" value="InterPro"/>
</dbReference>
<evidence type="ECO:0008006" key="19">
    <source>
        <dbReference type="Google" id="ProtNLM"/>
    </source>
</evidence>
<keyword evidence="13 16" id="KW-0472">Membrane</keyword>
<dbReference type="Gene3D" id="1.10.630.10">
    <property type="entry name" value="Cytochrome P450"/>
    <property type="match status" value="1"/>
</dbReference>
<dbReference type="OrthoDB" id="2789670at2759"/>
<dbReference type="FunFam" id="1.10.630.10:FF:000182">
    <property type="entry name" value="Cytochrome P450 3A4"/>
    <property type="match status" value="1"/>
</dbReference>
<dbReference type="EMBL" id="NNAY01002685">
    <property type="protein sequence ID" value="OXU20779.1"/>
    <property type="molecule type" value="Genomic_DNA"/>
</dbReference>
<comment type="caution">
    <text evidence="17">The sequence shown here is derived from an EMBL/GenBank/DDBJ whole genome shotgun (WGS) entry which is preliminary data.</text>
</comment>
<dbReference type="CDD" id="cd11056">
    <property type="entry name" value="CYP6-like"/>
    <property type="match status" value="1"/>
</dbReference>
<dbReference type="STRING" id="543379.A0A232EQW9"/>
<dbReference type="GO" id="GO:0016705">
    <property type="term" value="F:oxidoreductase activity, acting on paired donors, with incorporation or reduction of molecular oxygen"/>
    <property type="evidence" value="ECO:0007669"/>
    <property type="project" value="InterPro"/>
</dbReference>
<sequence>MMESCPGCDLLPWLVLPGLLVFLGYWYLTQNHQHWKKQNVPSLPDPLPIFGHMLPVITLRDNIGTFAERLHWYNKDASMLGFHFMGQPALLVREAELVKIVLQANFSSFRSNLLQLSERNDPVLSKNPFFINEPGRWKETRMRIGSHLTGTKLGRLFVIVDQVVRQMKSFTDRRIGSNGFYECELKGYFVRCTGEVVANAAFAIHGQSFEDQPERLSFYEMAKTIFEPTTINGIKQALLFYLPAFGELLGVSFLQKSTDAFFRENVTAIIKQRREQNASEPPSDFLQYCIDAAPEQDIDAIVADVIIFYMDMYETSSTSLASIFYQLSRHPDIQAKLREHVTEVVQSEGDGRVTYESLKRMTYLDQVINEALRILSPLGALTKLCSEPIRLTGSDGITCELRPGDPVFVSIQALHLDEKYWPDPERFDPDRFAAENEAQRNKMAFLVFGEGPRMCVGMRLGLMVVKMTIANLLMNYQVEASPKTKLPLEIDPTSIVSNVKGGLWARFQKLDQ</sequence>
<dbReference type="PROSITE" id="PS00086">
    <property type="entry name" value="CYTOCHROME_P450"/>
    <property type="match status" value="1"/>
</dbReference>
<keyword evidence="12 15" id="KW-0503">Monooxygenase</keyword>
<dbReference type="GO" id="GO:0005789">
    <property type="term" value="C:endoplasmic reticulum membrane"/>
    <property type="evidence" value="ECO:0007669"/>
    <property type="project" value="UniProtKB-SubCell"/>
</dbReference>
<evidence type="ECO:0000256" key="2">
    <source>
        <dbReference type="ARBA" id="ARBA00003690"/>
    </source>
</evidence>
<evidence type="ECO:0000256" key="12">
    <source>
        <dbReference type="ARBA" id="ARBA00023033"/>
    </source>
</evidence>
<dbReference type="PANTHER" id="PTHR24292">
    <property type="entry name" value="CYTOCHROME P450"/>
    <property type="match status" value="1"/>
</dbReference>
<keyword evidence="18" id="KW-1185">Reference proteome</keyword>
<evidence type="ECO:0000256" key="13">
    <source>
        <dbReference type="ARBA" id="ARBA00023136"/>
    </source>
</evidence>
<dbReference type="AlphaFoldDB" id="A0A232EQW9"/>
<dbReference type="InterPro" id="IPR017972">
    <property type="entry name" value="Cyt_P450_CS"/>
</dbReference>
<evidence type="ECO:0000256" key="14">
    <source>
        <dbReference type="PIRSR" id="PIRSR602403-1"/>
    </source>
</evidence>
<dbReference type="SUPFAM" id="SSF48264">
    <property type="entry name" value="Cytochrome P450"/>
    <property type="match status" value="1"/>
</dbReference>
<name>A0A232EQW9_9HYME</name>
<evidence type="ECO:0000313" key="18">
    <source>
        <dbReference type="Proteomes" id="UP000215335"/>
    </source>
</evidence>
<evidence type="ECO:0000256" key="10">
    <source>
        <dbReference type="ARBA" id="ARBA00023002"/>
    </source>
</evidence>
<keyword evidence="16" id="KW-1133">Transmembrane helix</keyword>
<evidence type="ECO:0000256" key="5">
    <source>
        <dbReference type="ARBA" id="ARBA00010617"/>
    </source>
</evidence>
<proteinExistence type="inferred from homology"/>
<keyword evidence="7 14" id="KW-0479">Metal-binding</keyword>
<protein>
    <recommendedName>
        <fullName evidence="19">Cytochrome P450</fullName>
    </recommendedName>
</protein>
<comment type="function">
    <text evidence="2">May be involved in the metabolism of insect hormones and in the breakdown of synthetic insecticides.</text>
</comment>
<dbReference type="InterPro" id="IPR036396">
    <property type="entry name" value="Cyt_P450_sf"/>
</dbReference>
<dbReference type="GO" id="GO:0005506">
    <property type="term" value="F:iron ion binding"/>
    <property type="evidence" value="ECO:0007669"/>
    <property type="project" value="InterPro"/>
</dbReference>
<keyword evidence="9" id="KW-0492">Microsome</keyword>
<dbReference type="PRINTS" id="PR00465">
    <property type="entry name" value="EP450IV"/>
</dbReference>
<dbReference type="Proteomes" id="UP000215335">
    <property type="component" value="Unassembled WGS sequence"/>
</dbReference>
<comment type="subcellular location">
    <subcellularLocation>
        <location evidence="4">Endoplasmic reticulum membrane</location>
        <topology evidence="4">Peripheral membrane protein</topology>
    </subcellularLocation>
    <subcellularLocation>
        <location evidence="3">Microsome membrane</location>
        <topology evidence="3">Peripheral membrane protein</topology>
    </subcellularLocation>
</comment>
<evidence type="ECO:0000256" key="11">
    <source>
        <dbReference type="ARBA" id="ARBA00023004"/>
    </source>
</evidence>
<evidence type="ECO:0000256" key="6">
    <source>
        <dbReference type="ARBA" id="ARBA00022617"/>
    </source>
</evidence>
<evidence type="ECO:0000313" key="17">
    <source>
        <dbReference type="EMBL" id="OXU20779.1"/>
    </source>
</evidence>
<dbReference type="InterPro" id="IPR050476">
    <property type="entry name" value="Insect_CytP450_Detox"/>
</dbReference>
<dbReference type="InterPro" id="IPR001128">
    <property type="entry name" value="Cyt_P450"/>
</dbReference>
<keyword evidence="11 14" id="KW-0408">Iron</keyword>
<feature type="transmembrane region" description="Helical" evidence="16">
    <location>
        <begin position="12"/>
        <end position="28"/>
    </location>
</feature>
<organism evidence="17 18">
    <name type="scientific">Trichomalopsis sarcophagae</name>
    <dbReference type="NCBI Taxonomy" id="543379"/>
    <lineage>
        <taxon>Eukaryota</taxon>
        <taxon>Metazoa</taxon>
        <taxon>Ecdysozoa</taxon>
        <taxon>Arthropoda</taxon>
        <taxon>Hexapoda</taxon>
        <taxon>Insecta</taxon>
        <taxon>Pterygota</taxon>
        <taxon>Neoptera</taxon>
        <taxon>Endopterygota</taxon>
        <taxon>Hymenoptera</taxon>
        <taxon>Apocrita</taxon>
        <taxon>Proctotrupomorpha</taxon>
        <taxon>Chalcidoidea</taxon>
        <taxon>Pteromalidae</taxon>
        <taxon>Pteromalinae</taxon>
        <taxon>Trichomalopsis</taxon>
    </lineage>
</organism>
<dbReference type="PANTHER" id="PTHR24292:SF104">
    <property type="entry name" value="CYTOCHROME P450 308A1-RELATED"/>
    <property type="match status" value="1"/>
</dbReference>
<keyword evidence="10 15" id="KW-0560">Oxidoreductase</keyword>
<feature type="binding site" description="axial binding residue" evidence="14">
    <location>
        <position position="455"/>
    </location>
    <ligand>
        <name>heme</name>
        <dbReference type="ChEBI" id="CHEBI:30413"/>
    </ligand>
    <ligandPart>
        <name>Fe</name>
        <dbReference type="ChEBI" id="CHEBI:18248"/>
    </ligandPart>
</feature>
<evidence type="ECO:0000256" key="1">
    <source>
        <dbReference type="ARBA" id="ARBA00001971"/>
    </source>
</evidence>
<evidence type="ECO:0000256" key="9">
    <source>
        <dbReference type="ARBA" id="ARBA00022848"/>
    </source>
</evidence>
<evidence type="ECO:0000256" key="3">
    <source>
        <dbReference type="ARBA" id="ARBA00004174"/>
    </source>
</evidence>
<evidence type="ECO:0000256" key="4">
    <source>
        <dbReference type="ARBA" id="ARBA00004406"/>
    </source>
</evidence>
<keyword evidence="8" id="KW-0256">Endoplasmic reticulum</keyword>
<keyword evidence="16" id="KW-0812">Transmembrane</keyword>
<dbReference type="InterPro" id="IPR002403">
    <property type="entry name" value="Cyt_P450_E_grp-IV"/>
</dbReference>
<evidence type="ECO:0000256" key="7">
    <source>
        <dbReference type="ARBA" id="ARBA00022723"/>
    </source>
</evidence>
<dbReference type="GO" id="GO:0004497">
    <property type="term" value="F:monooxygenase activity"/>
    <property type="evidence" value="ECO:0007669"/>
    <property type="project" value="UniProtKB-KW"/>
</dbReference>
<reference evidence="17 18" key="1">
    <citation type="journal article" date="2017" name="Curr. Biol.">
        <title>The Evolution of Venom by Co-option of Single-Copy Genes.</title>
        <authorList>
            <person name="Martinson E.O."/>
            <person name="Mrinalini"/>
            <person name="Kelkar Y.D."/>
            <person name="Chang C.H."/>
            <person name="Werren J.H."/>
        </authorList>
    </citation>
    <scope>NUCLEOTIDE SEQUENCE [LARGE SCALE GENOMIC DNA]</scope>
    <source>
        <strain evidence="17 18">Alberta</strain>
        <tissue evidence="17">Whole body</tissue>
    </source>
</reference>
<gene>
    <name evidence="17" type="ORF">TSAR_005269</name>
</gene>
<accession>A0A232EQW9</accession>
<evidence type="ECO:0000256" key="16">
    <source>
        <dbReference type="SAM" id="Phobius"/>
    </source>
</evidence>
<evidence type="ECO:0000256" key="15">
    <source>
        <dbReference type="RuleBase" id="RU000461"/>
    </source>
</evidence>
<comment type="cofactor">
    <cofactor evidence="1 14">
        <name>heme</name>
        <dbReference type="ChEBI" id="CHEBI:30413"/>
    </cofactor>
</comment>
<comment type="similarity">
    <text evidence="5 15">Belongs to the cytochrome P450 family.</text>
</comment>
<evidence type="ECO:0000256" key="8">
    <source>
        <dbReference type="ARBA" id="ARBA00022824"/>
    </source>
</evidence>
<dbReference type="Pfam" id="PF00067">
    <property type="entry name" value="p450"/>
    <property type="match status" value="1"/>
</dbReference>